<name>A0A4P8XVJ9_9FIRM</name>
<dbReference type="Gene3D" id="1.20.5.1030">
    <property type="entry name" value="Preprotein translocase secy subunit"/>
    <property type="match status" value="1"/>
</dbReference>
<evidence type="ECO:0000256" key="7">
    <source>
        <dbReference type="ARBA" id="ARBA00023136"/>
    </source>
</evidence>
<organism evidence="9 10">
    <name type="scientific">Ruminococcus bovis</name>
    <dbReference type="NCBI Taxonomy" id="2564099"/>
    <lineage>
        <taxon>Bacteria</taxon>
        <taxon>Bacillati</taxon>
        <taxon>Bacillota</taxon>
        <taxon>Clostridia</taxon>
        <taxon>Eubacteriales</taxon>
        <taxon>Oscillospiraceae</taxon>
        <taxon>Ruminococcus</taxon>
    </lineage>
</organism>
<evidence type="ECO:0000313" key="9">
    <source>
        <dbReference type="EMBL" id="QCT07145.1"/>
    </source>
</evidence>
<dbReference type="Proteomes" id="UP000301475">
    <property type="component" value="Chromosome"/>
</dbReference>
<evidence type="ECO:0000256" key="1">
    <source>
        <dbReference type="ARBA" id="ARBA00004370"/>
    </source>
</evidence>
<dbReference type="OrthoDB" id="9799073at2"/>
<dbReference type="GO" id="GO:0006605">
    <property type="term" value="P:protein targeting"/>
    <property type="evidence" value="ECO:0007669"/>
    <property type="project" value="UniProtKB-UniRule"/>
</dbReference>
<dbReference type="InterPro" id="IPR038379">
    <property type="entry name" value="SecE_sf"/>
</dbReference>
<protein>
    <recommendedName>
        <fullName evidence="8">Protein translocase subunit SecE</fullName>
    </recommendedName>
</protein>
<dbReference type="AlphaFoldDB" id="A0A4P8XVJ9"/>
<keyword evidence="7 8" id="KW-0472">Membrane</keyword>
<feature type="transmembrane region" description="Helical" evidence="8">
    <location>
        <begin position="48"/>
        <end position="65"/>
    </location>
</feature>
<evidence type="ECO:0000256" key="5">
    <source>
        <dbReference type="ARBA" id="ARBA00022989"/>
    </source>
</evidence>
<dbReference type="GO" id="GO:0065002">
    <property type="term" value="P:intracellular protein transmembrane transport"/>
    <property type="evidence" value="ECO:0007669"/>
    <property type="project" value="UniProtKB-UniRule"/>
</dbReference>
<comment type="function">
    <text evidence="8">Essential subunit of the Sec protein translocation channel SecYEG. Clamps together the 2 halves of SecY. May contact the channel plug during translocation.</text>
</comment>
<gene>
    <name evidence="8 9" type="primary">secE</name>
    <name evidence="9" type="ORF">E5Z56_07135</name>
</gene>
<reference evidence="9 10" key="1">
    <citation type="submission" date="2019-04" db="EMBL/GenBank/DDBJ databases">
        <authorList>
            <person name="Embree M."/>
            <person name="Gaffney J.R."/>
        </authorList>
    </citation>
    <scope>NUCLEOTIDE SEQUENCE [LARGE SCALE GENOMIC DNA]</scope>
    <source>
        <strain evidence="9 10">JE7A12</strain>
    </source>
</reference>
<dbReference type="RefSeq" id="WP_022505354.1">
    <property type="nucleotide sequence ID" value="NZ_CP039381.1"/>
</dbReference>
<comment type="subunit">
    <text evidence="8">Component of the Sec protein translocase complex. Heterotrimer consisting of SecY, SecE and SecG subunits. The heterotrimers can form oligomers, although 1 heterotrimer is thought to be able to translocate proteins. Interacts with the ribosome. Interacts with SecDF, and other proteins may be involved. Interacts with SecA.</text>
</comment>
<proteinExistence type="inferred from homology"/>
<keyword evidence="5 8" id="KW-1133">Transmembrane helix</keyword>
<dbReference type="GO" id="GO:0043952">
    <property type="term" value="P:protein transport by the Sec complex"/>
    <property type="evidence" value="ECO:0007669"/>
    <property type="project" value="UniProtKB-UniRule"/>
</dbReference>
<dbReference type="HAMAP" id="MF_00422">
    <property type="entry name" value="SecE"/>
    <property type="match status" value="1"/>
</dbReference>
<evidence type="ECO:0000256" key="2">
    <source>
        <dbReference type="ARBA" id="ARBA00022448"/>
    </source>
</evidence>
<dbReference type="EMBL" id="CP039381">
    <property type="protein sequence ID" value="QCT07145.1"/>
    <property type="molecule type" value="Genomic_DNA"/>
</dbReference>
<evidence type="ECO:0000256" key="4">
    <source>
        <dbReference type="ARBA" id="ARBA00022927"/>
    </source>
</evidence>
<dbReference type="KEGG" id="ruj:E5Z56_07135"/>
<accession>A0A4P8XVJ9</accession>
<sequence length="82" mass="9278">MAEKNKASKKATKKKKNVFSRIISYFRACIGECKKISWPTWQHTTRNFGIVLVVIILCGLVIFGVDRGLYALLDLVMETANT</sequence>
<keyword evidence="6 8" id="KW-0811">Translocation</keyword>
<comment type="similarity">
    <text evidence="8">Belongs to the SecE/SEC61-gamma family.</text>
</comment>
<dbReference type="NCBIfam" id="TIGR00964">
    <property type="entry name" value="secE_bact"/>
    <property type="match status" value="1"/>
</dbReference>
<evidence type="ECO:0000256" key="6">
    <source>
        <dbReference type="ARBA" id="ARBA00023010"/>
    </source>
</evidence>
<dbReference type="Pfam" id="PF00584">
    <property type="entry name" value="SecE"/>
    <property type="match status" value="1"/>
</dbReference>
<evidence type="ECO:0000256" key="3">
    <source>
        <dbReference type="ARBA" id="ARBA00022692"/>
    </source>
</evidence>
<keyword evidence="3 8" id="KW-0812">Transmembrane</keyword>
<comment type="subcellular location">
    <subcellularLocation>
        <location evidence="8">Cell membrane</location>
        <topology evidence="8">Single-pass membrane protein</topology>
    </subcellularLocation>
    <subcellularLocation>
        <location evidence="1">Membrane</location>
    </subcellularLocation>
</comment>
<keyword evidence="8" id="KW-1003">Cell membrane</keyword>
<dbReference type="InterPro" id="IPR001901">
    <property type="entry name" value="Translocase_SecE/Sec61-g"/>
</dbReference>
<evidence type="ECO:0000313" key="10">
    <source>
        <dbReference type="Proteomes" id="UP000301475"/>
    </source>
</evidence>
<dbReference type="GO" id="GO:0005886">
    <property type="term" value="C:plasma membrane"/>
    <property type="evidence" value="ECO:0007669"/>
    <property type="project" value="UniProtKB-SubCell"/>
</dbReference>
<dbReference type="InterPro" id="IPR005807">
    <property type="entry name" value="SecE_bac"/>
</dbReference>
<keyword evidence="10" id="KW-1185">Reference proteome</keyword>
<keyword evidence="4 8" id="KW-0653">Protein transport</keyword>
<dbReference type="GO" id="GO:0009306">
    <property type="term" value="P:protein secretion"/>
    <property type="evidence" value="ECO:0007669"/>
    <property type="project" value="UniProtKB-UniRule"/>
</dbReference>
<keyword evidence="2 8" id="KW-0813">Transport</keyword>
<evidence type="ECO:0000256" key="8">
    <source>
        <dbReference type="HAMAP-Rule" id="MF_00422"/>
    </source>
</evidence>
<dbReference type="GO" id="GO:0008320">
    <property type="term" value="F:protein transmembrane transporter activity"/>
    <property type="evidence" value="ECO:0007669"/>
    <property type="project" value="UniProtKB-UniRule"/>
</dbReference>